<evidence type="ECO:0000256" key="1">
    <source>
        <dbReference type="ARBA" id="ARBA00005417"/>
    </source>
</evidence>
<sequence>MSLAPVQTQAEVVISFKDVGKTFKAGAAEIQATRDINVDIREGEIVTIVGPSGCGKSTMLNLTAGLLAPTVGTVTYRNVPITDVNGRTGYMTQSDHLLPWRTVAGNIAVPLEIRGMSKADRNARVEELAELVGLTQFLNSYPTQLSGGMRKRAALARLLAYDPETLLLDEPFAALDAQLRIKMQTELFQLSRRLKKTVLFVTHDIDEAVALGDRCLVFSGRPGTIVQNIEVQLPRERSILALRKDPTYQQLCSDLWDILAPSMNAAH</sequence>
<dbReference type="SMART" id="SM00382">
    <property type="entry name" value="AAA"/>
    <property type="match status" value="1"/>
</dbReference>
<dbReference type="AlphaFoldDB" id="A0A0D0L0D5"/>
<gene>
    <name evidence="6" type="ORF">RU07_05940</name>
</gene>
<feature type="domain" description="ABC transporter" evidence="5">
    <location>
        <begin position="14"/>
        <end position="245"/>
    </location>
</feature>
<dbReference type="InterPro" id="IPR003593">
    <property type="entry name" value="AAA+_ATPase"/>
</dbReference>
<dbReference type="GO" id="GO:0005524">
    <property type="term" value="F:ATP binding"/>
    <property type="evidence" value="ECO:0007669"/>
    <property type="project" value="UniProtKB-KW"/>
</dbReference>
<dbReference type="SUPFAM" id="SSF52540">
    <property type="entry name" value="P-loop containing nucleoside triphosphate hydrolases"/>
    <property type="match status" value="1"/>
</dbReference>
<dbReference type="CDD" id="cd03293">
    <property type="entry name" value="ABC_NrtD_SsuB_transporters"/>
    <property type="match status" value="1"/>
</dbReference>
<dbReference type="InterPro" id="IPR027417">
    <property type="entry name" value="P-loop_NTPase"/>
</dbReference>
<evidence type="ECO:0000259" key="5">
    <source>
        <dbReference type="PROSITE" id="PS50893"/>
    </source>
</evidence>
<accession>A0A0D0L0D5</accession>
<proteinExistence type="inferred from homology"/>
<dbReference type="InterPro" id="IPR003439">
    <property type="entry name" value="ABC_transporter-like_ATP-bd"/>
</dbReference>
<evidence type="ECO:0000313" key="7">
    <source>
        <dbReference type="Proteomes" id="UP000035017"/>
    </source>
</evidence>
<dbReference type="PROSITE" id="PS50893">
    <property type="entry name" value="ABC_TRANSPORTER_2"/>
    <property type="match status" value="1"/>
</dbReference>
<dbReference type="InterPro" id="IPR017871">
    <property type="entry name" value="ABC_transporter-like_CS"/>
</dbReference>
<dbReference type="Gene3D" id="3.40.50.300">
    <property type="entry name" value="P-loop containing nucleotide triphosphate hydrolases"/>
    <property type="match status" value="1"/>
</dbReference>
<evidence type="ECO:0000256" key="2">
    <source>
        <dbReference type="ARBA" id="ARBA00022448"/>
    </source>
</evidence>
<dbReference type="PANTHER" id="PTHR42788">
    <property type="entry name" value="TAURINE IMPORT ATP-BINDING PROTEIN-RELATED"/>
    <property type="match status" value="1"/>
</dbReference>
<organism evidence="6 7">
    <name type="scientific">Agrobacterium tumefaciens</name>
    <dbReference type="NCBI Taxonomy" id="358"/>
    <lineage>
        <taxon>Bacteria</taxon>
        <taxon>Pseudomonadati</taxon>
        <taxon>Pseudomonadota</taxon>
        <taxon>Alphaproteobacteria</taxon>
        <taxon>Hyphomicrobiales</taxon>
        <taxon>Rhizobiaceae</taxon>
        <taxon>Rhizobium/Agrobacterium group</taxon>
        <taxon>Agrobacterium</taxon>
        <taxon>Agrobacterium tumefaciens complex</taxon>
    </lineage>
</organism>
<name>A0A0D0L0D5_AGRTU</name>
<reference evidence="6 7" key="1">
    <citation type="submission" date="2014-12" db="EMBL/GenBank/DDBJ databases">
        <title>16Stimator: statistical estimation of ribosomal gene copy numbers from draft genome assemblies.</title>
        <authorList>
            <person name="Perisin M.A."/>
            <person name="Vetter M."/>
            <person name="Gilbert J.A."/>
            <person name="Bergelson J."/>
        </authorList>
    </citation>
    <scope>NUCLEOTIDE SEQUENCE [LARGE SCALE GENOMIC DNA]</scope>
    <source>
        <strain evidence="6 7">MEJ076</strain>
    </source>
</reference>
<comment type="similarity">
    <text evidence="1">Belongs to the ABC transporter superfamily.</text>
</comment>
<dbReference type="InterPro" id="IPR050166">
    <property type="entry name" value="ABC_transporter_ATP-bind"/>
</dbReference>
<dbReference type="PROSITE" id="PS00211">
    <property type="entry name" value="ABC_TRANSPORTER_1"/>
    <property type="match status" value="1"/>
</dbReference>
<protein>
    <submittedName>
        <fullName evidence="6">ABC transporter ATP-binding protein</fullName>
    </submittedName>
</protein>
<dbReference type="EMBL" id="JXQV01000005">
    <property type="protein sequence ID" value="KIQ04247.1"/>
    <property type="molecule type" value="Genomic_DNA"/>
</dbReference>
<keyword evidence="2" id="KW-0813">Transport</keyword>
<keyword evidence="3" id="KW-0547">Nucleotide-binding</keyword>
<keyword evidence="4 6" id="KW-0067">ATP-binding</keyword>
<evidence type="ECO:0000313" key="6">
    <source>
        <dbReference type="EMBL" id="KIQ04247.1"/>
    </source>
</evidence>
<dbReference type="Proteomes" id="UP000035017">
    <property type="component" value="Unassembled WGS sequence"/>
</dbReference>
<dbReference type="Pfam" id="PF00005">
    <property type="entry name" value="ABC_tran"/>
    <property type="match status" value="1"/>
</dbReference>
<evidence type="ECO:0000256" key="3">
    <source>
        <dbReference type="ARBA" id="ARBA00022741"/>
    </source>
</evidence>
<evidence type="ECO:0000256" key="4">
    <source>
        <dbReference type="ARBA" id="ARBA00022840"/>
    </source>
</evidence>
<comment type="caution">
    <text evidence="6">The sequence shown here is derived from an EMBL/GenBank/DDBJ whole genome shotgun (WGS) entry which is preliminary data.</text>
</comment>
<dbReference type="PANTHER" id="PTHR42788:SF13">
    <property type="entry name" value="ALIPHATIC SULFONATES IMPORT ATP-BINDING PROTEIN SSUB"/>
    <property type="match status" value="1"/>
</dbReference>
<dbReference type="GO" id="GO:0016887">
    <property type="term" value="F:ATP hydrolysis activity"/>
    <property type="evidence" value="ECO:0007669"/>
    <property type="project" value="InterPro"/>
</dbReference>